<dbReference type="InterPro" id="IPR002020">
    <property type="entry name" value="Citrate_synthase"/>
</dbReference>
<dbReference type="GO" id="GO:0003878">
    <property type="term" value="F:ATP citrate synthase activity"/>
    <property type="evidence" value="ECO:0007669"/>
    <property type="project" value="TreeGrafter"/>
</dbReference>
<keyword evidence="2" id="KW-1185">Reference proteome</keyword>
<dbReference type="PANTHER" id="PTHR23118">
    <property type="entry name" value="ATP-CITRATE SYNTHASE"/>
    <property type="match status" value="1"/>
</dbReference>
<dbReference type="SUPFAM" id="SSF48256">
    <property type="entry name" value="Citrate synthase"/>
    <property type="match status" value="1"/>
</dbReference>
<dbReference type="InterPro" id="IPR016143">
    <property type="entry name" value="Citrate_synth-like_sm_a-sub"/>
</dbReference>
<evidence type="ECO:0000313" key="2">
    <source>
        <dbReference type="Proteomes" id="UP000031668"/>
    </source>
</evidence>
<dbReference type="OrthoDB" id="3261737at2759"/>
<dbReference type="GO" id="GO:0005829">
    <property type="term" value="C:cytosol"/>
    <property type="evidence" value="ECO:0007669"/>
    <property type="project" value="TreeGrafter"/>
</dbReference>
<proteinExistence type="predicted"/>
<dbReference type="GO" id="GO:0006085">
    <property type="term" value="P:acetyl-CoA biosynthetic process"/>
    <property type="evidence" value="ECO:0007669"/>
    <property type="project" value="TreeGrafter"/>
</dbReference>
<dbReference type="PANTHER" id="PTHR23118:SF42">
    <property type="entry name" value="ATP-CITRATE SYNTHASE"/>
    <property type="match status" value="1"/>
</dbReference>
<protein>
    <submittedName>
        <fullName evidence="1">ATP-citrate synthase</fullName>
    </submittedName>
</protein>
<dbReference type="Pfam" id="PF00285">
    <property type="entry name" value="Citrate_synt"/>
    <property type="match status" value="1"/>
</dbReference>
<dbReference type="Gene3D" id="1.10.230.10">
    <property type="entry name" value="Cytochrome P450-Terp, domain 2"/>
    <property type="match status" value="1"/>
</dbReference>
<dbReference type="EMBL" id="JWZT01002801">
    <property type="protein sequence ID" value="KII68550.1"/>
    <property type="molecule type" value="Genomic_DNA"/>
</dbReference>
<evidence type="ECO:0000313" key="1">
    <source>
        <dbReference type="EMBL" id="KII68550.1"/>
    </source>
</evidence>
<sequence length="182" mass="20649">MISSLCSGLLSIGDRFGGAINGAANQFWNAYRSNKTPSEFVQEMRKKGELILGIGHLIKSVTNPDHRVQKLIEFVKKRQPTPLLDYALEVEKITTSKKSNLILNVDGTIAVSLIDMMLHSNYFSEDDVQNYIKIGAFNSIFILSRTIGFIGHYIDQKRLKQGLYRHPWDDILFMTGLDINKK</sequence>
<dbReference type="AlphaFoldDB" id="A0A0C2MWM6"/>
<name>A0A0C2MWM6_THEKT</name>
<comment type="caution">
    <text evidence="1">The sequence shown here is derived from an EMBL/GenBank/DDBJ whole genome shotgun (WGS) entry which is preliminary data.</text>
</comment>
<reference evidence="1 2" key="1">
    <citation type="journal article" date="2014" name="Genome Biol. Evol.">
        <title>The genome of the myxosporean Thelohanellus kitauei shows adaptations to nutrient acquisition within its fish host.</title>
        <authorList>
            <person name="Yang Y."/>
            <person name="Xiong J."/>
            <person name="Zhou Z."/>
            <person name="Huo F."/>
            <person name="Miao W."/>
            <person name="Ran C."/>
            <person name="Liu Y."/>
            <person name="Zhang J."/>
            <person name="Feng J."/>
            <person name="Wang M."/>
            <person name="Wang M."/>
            <person name="Wang L."/>
            <person name="Yao B."/>
        </authorList>
    </citation>
    <scope>NUCLEOTIDE SEQUENCE [LARGE SCALE GENOMIC DNA]</scope>
    <source>
        <strain evidence="1">Wuqing</strain>
    </source>
</reference>
<dbReference type="Proteomes" id="UP000031668">
    <property type="component" value="Unassembled WGS sequence"/>
</dbReference>
<organism evidence="1 2">
    <name type="scientific">Thelohanellus kitauei</name>
    <name type="common">Myxosporean</name>
    <dbReference type="NCBI Taxonomy" id="669202"/>
    <lineage>
        <taxon>Eukaryota</taxon>
        <taxon>Metazoa</taxon>
        <taxon>Cnidaria</taxon>
        <taxon>Myxozoa</taxon>
        <taxon>Myxosporea</taxon>
        <taxon>Bivalvulida</taxon>
        <taxon>Platysporina</taxon>
        <taxon>Myxobolidae</taxon>
        <taxon>Thelohanellus</taxon>
    </lineage>
</organism>
<dbReference type="GO" id="GO:0006633">
    <property type="term" value="P:fatty acid biosynthetic process"/>
    <property type="evidence" value="ECO:0007669"/>
    <property type="project" value="TreeGrafter"/>
</dbReference>
<dbReference type="CDD" id="cd06100">
    <property type="entry name" value="CCL_ACL-C"/>
    <property type="match status" value="1"/>
</dbReference>
<dbReference type="InterPro" id="IPR036969">
    <property type="entry name" value="Citrate_synthase_sf"/>
</dbReference>
<accession>A0A0C2MWM6</accession>
<gene>
    <name evidence="1" type="ORF">RF11_02488</name>
</gene>